<dbReference type="Gene3D" id="3.40.50.12160">
    <property type="entry name" value="Methylthiotransferase, N-terminal domain"/>
    <property type="match status" value="1"/>
</dbReference>
<dbReference type="RefSeq" id="WP_100525966.1">
    <property type="nucleotide sequence ID" value="NZ_ABXP02000056.1"/>
</dbReference>
<dbReference type="SUPFAM" id="SSF102114">
    <property type="entry name" value="Radical SAM enzymes"/>
    <property type="match status" value="1"/>
</dbReference>
<evidence type="ECO:0000259" key="16">
    <source>
        <dbReference type="PROSITE" id="PS50926"/>
    </source>
</evidence>
<name>A0A0F5PMY4_9THEO</name>
<evidence type="ECO:0000256" key="12">
    <source>
        <dbReference type="ARBA" id="ARBA00031213"/>
    </source>
</evidence>
<dbReference type="InterPro" id="IPR007197">
    <property type="entry name" value="rSAM"/>
</dbReference>
<evidence type="ECO:0000256" key="15">
    <source>
        <dbReference type="ARBA" id="ARBA00069898"/>
    </source>
</evidence>
<dbReference type="InterPro" id="IPR002792">
    <property type="entry name" value="TRAM_dom"/>
</dbReference>
<reference evidence="20" key="3">
    <citation type="submission" date="2015-02" db="EMBL/GenBank/DDBJ databases">
        <title>Genome analysis of three genomes within the thermophilic hydrogenogenic bacterial species Caldanaerobacter subterraneus.</title>
        <authorList>
            <person name="Sant'Anna F.H."/>
            <person name="Lebedinsky A."/>
            <person name="Sokolova T."/>
            <person name="Robb F.T."/>
            <person name="Gonzalez J.M."/>
        </authorList>
    </citation>
    <scope>NUCLEOTIDE SEQUENCE [LARGE SCALE GENOMIC DNA]</scope>
    <source>
        <strain evidence="20">DSM 12653</strain>
    </source>
</reference>
<dbReference type="SFLD" id="SFLDG01061">
    <property type="entry name" value="methylthiotransferase"/>
    <property type="match status" value="1"/>
</dbReference>
<keyword evidence="9" id="KW-0479">Metal-binding</keyword>
<dbReference type="InterPro" id="IPR058240">
    <property type="entry name" value="rSAM_sf"/>
</dbReference>
<keyword evidence="8" id="KW-0819">tRNA processing</keyword>
<evidence type="ECO:0000256" key="10">
    <source>
        <dbReference type="ARBA" id="ARBA00023004"/>
    </source>
</evidence>
<dbReference type="InterPro" id="IPR034557">
    <property type="entry name" value="ThrcA_tRNA_MEthiotransferase"/>
</dbReference>
<dbReference type="Pfam" id="PF04055">
    <property type="entry name" value="Radical_SAM"/>
    <property type="match status" value="1"/>
</dbReference>
<dbReference type="FunFam" id="3.40.50.12160:FF:000004">
    <property type="entry name" value="Threonylcarbamoyladenosine tRNA methylthiotransferase MtaB"/>
    <property type="match status" value="1"/>
</dbReference>
<dbReference type="CDD" id="cd01335">
    <property type="entry name" value="Radical_SAM"/>
    <property type="match status" value="1"/>
</dbReference>
<evidence type="ECO:0000313" key="19">
    <source>
        <dbReference type="EMBL" id="KKC29988.1"/>
    </source>
</evidence>
<dbReference type="GO" id="GO:0046872">
    <property type="term" value="F:metal ion binding"/>
    <property type="evidence" value="ECO:0007669"/>
    <property type="project" value="UniProtKB-KW"/>
</dbReference>
<dbReference type="GO" id="GO:0035598">
    <property type="term" value="F:tRNA (N(6)-L-threonylcarbamoyladenosine(37)-C(2))-methylthiotransferase activity"/>
    <property type="evidence" value="ECO:0007669"/>
    <property type="project" value="UniProtKB-EC"/>
</dbReference>
<comment type="catalytic activity">
    <reaction evidence="13">
        <text>N(6)-L-threonylcarbamoyladenosine(37) in tRNA + (sulfur carrier)-SH + AH2 + 2 S-adenosyl-L-methionine = 2-methylsulfanyl-N(6)-L-threonylcarbamoyladenosine(37) in tRNA + (sulfur carrier)-H + 5'-deoxyadenosine + L-methionine + A + S-adenosyl-L-homocysteine + 2 H(+)</text>
        <dbReference type="Rhea" id="RHEA:37075"/>
        <dbReference type="Rhea" id="RHEA-COMP:10163"/>
        <dbReference type="Rhea" id="RHEA-COMP:11092"/>
        <dbReference type="Rhea" id="RHEA-COMP:14737"/>
        <dbReference type="Rhea" id="RHEA-COMP:14739"/>
        <dbReference type="ChEBI" id="CHEBI:13193"/>
        <dbReference type="ChEBI" id="CHEBI:15378"/>
        <dbReference type="ChEBI" id="CHEBI:17319"/>
        <dbReference type="ChEBI" id="CHEBI:17499"/>
        <dbReference type="ChEBI" id="CHEBI:29917"/>
        <dbReference type="ChEBI" id="CHEBI:57844"/>
        <dbReference type="ChEBI" id="CHEBI:57856"/>
        <dbReference type="ChEBI" id="CHEBI:59789"/>
        <dbReference type="ChEBI" id="CHEBI:64428"/>
        <dbReference type="ChEBI" id="CHEBI:74418"/>
        <dbReference type="ChEBI" id="CHEBI:74420"/>
        <dbReference type="EC" id="2.8.4.5"/>
    </reaction>
</comment>
<dbReference type="Gene3D" id="3.80.30.20">
    <property type="entry name" value="tm_1862 like domain"/>
    <property type="match status" value="1"/>
</dbReference>
<dbReference type="SMART" id="SM00729">
    <property type="entry name" value="Elp3"/>
    <property type="match status" value="1"/>
</dbReference>
<feature type="domain" description="MTTase N-terminal" evidence="17">
    <location>
        <begin position="2"/>
        <end position="114"/>
    </location>
</feature>
<evidence type="ECO:0000256" key="5">
    <source>
        <dbReference type="ARBA" id="ARBA00022490"/>
    </source>
</evidence>
<dbReference type="InterPro" id="IPR013848">
    <property type="entry name" value="Methylthiotransferase_N"/>
</dbReference>
<reference evidence="19 20" key="1">
    <citation type="submission" date="2008-07" db="EMBL/GenBank/DDBJ databases">
        <authorList>
            <person name="Gonzalez J."/>
            <person name="Sokolova T."/>
            <person name="Ferriera S."/>
            <person name="Johnson J."/>
            <person name="Kravitz S."/>
            <person name="Beeson K."/>
            <person name="Sutton G."/>
            <person name="Rogers Y.-H."/>
            <person name="Friedman R."/>
            <person name="Frazier M."/>
            <person name="Venter J.C."/>
        </authorList>
    </citation>
    <scope>NUCLEOTIDE SEQUENCE [LARGE SCALE GENOMIC DNA]</scope>
    <source>
        <strain evidence="19 20">DSM 12653</strain>
    </source>
</reference>
<dbReference type="NCBIfam" id="TIGR01579">
    <property type="entry name" value="MiaB-like-C"/>
    <property type="match status" value="1"/>
</dbReference>
<dbReference type="PROSITE" id="PS50926">
    <property type="entry name" value="TRAM"/>
    <property type="match status" value="1"/>
</dbReference>
<keyword evidence="6" id="KW-0808">Transferase</keyword>
<feature type="domain" description="TRAM" evidence="16">
    <location>
        <begin position="371"/>
        <end position="435"/>
    </location>
</feature>
<dbReference type="InterPro" id="IPR023404">
    <property type="entry name" value="rSAM_horseshoe"/>
</dbReference>
<evidence type="ECO:0000256" key="8">
    <source>
        <dbReference type="ARBA" id="ARBA00022694"/>
    </source>
</evidence>
<dbReference type="InterPro" id="IPR020612">
    <property type="entry name" value="Methylthiotransferase_CS"/>
</dbReference>
<dbReference type="FunFam" id="3.80.30.20:FF:000001">
    <property type="entry name" value="tRNA-2-methylthio-N(6)-dimethylallyladenosine synthase 2"/>
    <property type="match status" value="1"/>
</dbReference>
<dbReference type="EC" id="2.8.4.5" evidence="3"/>
<keyword evidence="10" id="KW-0408">Iron</keyword>
<feature type="domain" description="Radical SAM core" evidence="18">
    <location>
        <begin position="139"/>
        <end position="368"/>
    </location>
</feature>
<evidence type="ECO:0000256" key="13">
    <source>
        <dbReference type="ARBA" id="ARBA00051661"/>
    </source>
</evidence>
<dbReference type="SFLD" id="SFLDS00029">
    <property type="entry name" value="Radical_SAM"/>
    <property type="match status" value="1"/>
</dbReference>
<evidence type="ECO:0000259" key="18">
    <source>
        <dbReference type="PROSITE" id="PS51918"/>
    </source>
</evidence>
<dbReference type="PANTHER" id="PTHR11918">
    <property type="entry name" value="RADICAL SAM PROTEINS"/>
    <property type="match status" value="1"/>
</dbReference>
<evidence type="ECO:0000256" key="7">
    <source>
        <dbReference type="ARBA" id="ARBA00022691"/>
    </source>
</evidence>
<dbReference type="EMBL" id="ABXP02000056">
    <property type="protein sequence ID" value="KKC29988.1"/>
    <property type="molecule type" value="Genomic_DNA"/>
</dbReference>
<dbReference type="PROSITE" id="PS01278">
    <property type="entry name" value="MTTASE_RADICAL"/>
    <property type="match status" value="1"/>
</dbReference>
<sequence>MAKVAFYTLGCKVNQYETEVMAELFRKAGYEIVDFDEIADVYVINTCSVTARSDMKSRQMIRKTRNKNPDAIVVAVGCYVQVSPDEVFSMPEVDIVIGTKDKDKIVDLVKDFEKEKKKTKLIENIMKQRDYEEFGITGYTERTRAYIKIEDGCNQYCTYCIIPYARGPVRSRKPENIIKEVKKYAEHGYKEIVLTGIHIASYGRDLKNIGLLDVIKMVHEVEGIERIRISSIEPTFLTEDVVKELANLPKMCRHYHVSLQSGCDETLKRMGRKYTASEYKEVVERLRRYIPDVAITTDIMVGFPGETEEEFEKSYKFAEEICFAKMHVFKYSRRKGTRAYNFPNQVPNKVKEERSKKLLQLSKVCERKFKERFLNRTVEVLFEQKVKDLDGYVEGLTDNYLSVAVKGELENLRNRILPVRVKEIKNDLLIGEIEGIY</sequence>
<comment type="function">
    <text evidence="2">Catalyzes the methylthiolation of N6-threonylcarbamoyladenosine (t(6)A), leading to the formation of 2-methylthio-N6-threonylcarbamoyladenosine (ms(2)t(6)A) at position 37 in tRNAs that read codons beginning with adenine.</text>
</comment>
<dbReference type="NCBIfam" id="TIGR00089">
    <property type="entry name" value="MiaB/RimO family radical SAM methylthiotransferase"/>
    <property type="match status" value="1"/>
</dbReference>
<keyword evidence="5" id="KW-0963">Cytoplasm</keyword>
<dbReference type="Pfam" id="PF00919">
    <property type="entry name" value="UPF0004"/>
    <property type="match status" value="1"/>
</dbReference>
<dbReference type="SFLD" id="SFLDF00295">
    <property type="entry name" value="threonylcarbamoyladenosine_tRN"/>
    <property type="match status" value="1"/>
</dbReference>
<evidence type="ECO:0000256" key="14">
    <source>
        <dbReference type="ARBA" id="ARBA00061574"/>
    </source>
</evidence>
<keyword evidence="7" id="KW-0949">S-adenosyl-L-methionine</keyword>
<comment type="caution">
    <text evidence="19">The sequence shown here is derived from an EMBL/GenBank/DDBJ whole genome shotgun (WGS) entry which is preliminary data.</text>
</comment>
<dbReference type="InterPro" id="IPR006467">
    <property type="entry name" value="MiaB-like_bact"/>
</dbReference>
<comment type="cofactor">
    <cofactor evidence="1">
        <name>[4Fe-4S] cluster</name>
        <dbReference type="ChEBI" id="CHEBI:49883"/>
    </cofactor>
</comment>
<keyword evidence="4" id="KW-0004">4Fe-4S</keyword>
<evidence type="ECO:0000256" key="11">
    <source>
        <dbReference type="ARBA" id="ARBA00023014"/>
    </source>
</evidence>
<evidence type="ECO:0000256" key="2">
    <source>
        <dbReference type="ARBA" id="ARBA00002399"/>
    </source>
</evidence>
<keyword evidence="11" id="KW-0411">Iron-sulfur</keyword>
<dbReference type="PANTHER" id="PTHR11918:SF45">
    <property type="entry name" value="THREONYLCARBAMOYLADENOSINE TRNA METHYLTHIOTRANSFERASE"/>
    <property type="match status" value="1"/>
</dbReference>
<dbReference type="SFLD" id="SFLDG01082">
    <property type="entry name" value="B12-binding_domain_containing"/>
    <property type="match status" value="1"/>
</dbReference>
<dbReference type="GO" id="GO:0051539">
    <property type="term" value="F:4 iron, 4 sulfur cluster binding"/>
    <property type="evidence" value="ECO:0007669"/>
    <property type="project" value="UniProtKB-KW"/>
</dbReference>
<dbReference type="InterPro" id="IPR005839">
    <property type="entry name" value="Methylthiotransferase"/>
</dbReference>
<dbReference type="AlphaFoldDB" id="A0A0F5PMY4"/>
<evidence type="ECO:0000313" key="20">
    <source>
        <dbReference type="Proteomes" id="UP000010146"/>
    </source>
</evidence>
<dbReference type="PROSITE" id="PS51918">
    <property type="entry name" value="RADICAL_SAM"/>
    <property type="match status" value="1"/>
</dbReference>
<evidence type="ECO:0000256" key="3">
    <source>
        <dbReference type="ARBA" id="ARBA00013273"/>
    </source>
</evidence>
<organism evidence="19 20">
    <name type="scientific">Caldanaerobacter subterraneus subsp. pacificus DSM 12653</name>
    <dbReference type="NCBI Taxonomy" id="391606"/>
    <lineage>
        <taxon>Bacteria</taxon>
        <taxon>Bacillati</taxon>
        <taxon>Bacillota</taxon>
        <taxon>Clostridia</taxon>
        <taxon>Thermoanaerobacterales</taxon>
        <taxon>Thermoanaerobacteraceae</taxon>
        <taxon>Caldanaerobacter</taxon>
    </lineage>
</organism>
<protein>
    <recommendedName>
        <fullName evidence="15">Threonylcarbamoyladenosine tRNA methylthiotransferase MtaB</fullName>
        <ecNumber evidence="3">2.8.4.5</ecNumber>
    </recommendedName>
    <alternativeName>
        <fullName evidence="12">tRNA-t(6)A37 methylthiotransferase</fullName>
    </alternativeName>
</protein>
<evidence type="ECO:0000256" key="9">
    <source>
        <dbReference type="ARBA" id="ARBA00022723"/>
    </source>
</evidence>
<evidence type="ECO:0000259" key="17">
    <source>
        <dbReference type="PROSITE" id="PS51449"/>
    </source>
</evidence>
<gene>
    <name evidence="19" type="ORF">CDSM653_00999</name>
</gene>
<evidence type="ECO:0000256" key="6">
    <source>
        <dbReference type="ARBA" id="ARBA00022679"/>
    </source>
</evidence>
<accession>A0A0F5PMY4</accession>
<comment type="similarity">
    <text evidence="14">Belongs to the methylthiotransferase family. MtaB subfamily.</text>
</comment>
<evidence type="ECO:0000256" key="1">
    <source>
        <dbReference type="ARBA" id="ARBA00001966"/>
    </source>
</evidence>
<dbReference type="PROSITE" id="PS51449">
    <property type="entry name" value="MTTASE_N"/>
    <property type="match status" value="1"/>
</dbReference>
<reference evidence="19 20" key="2">
    <citation type="journal article" date="2015" name="BMC Genomics">
        <title>Analysis of three genomes within the thermophilic bacterial species Caldanaerobacter subterraneus with a focus on carbon monoxide dehydrogenase evolution and hydrolase diversity.</title>
        <authorList>
            <person name="Sant'Anna F.H."/>
            <person name="Lebedinsky A.V."/>
            <person name="Sokolova T.G."/>
            <person name="Robb F.T."/>
            <person name="Gonzalez J.M."/>
        </authorList>
    </citation>
    <scope>NUCLEOTIDE SEQUENCE [LARGE SCALE GENOMIC DNA]</scope>
    <source>
        <strain evidence="19 20">DSM 12653</strain>
    </source>
</reference>
<dbReference type="Proteomes" id="UP000010146">
    <property type="component" value="Unassembled WGS sequence"/>
</dbReference>
<dbReference type="InterPro" id="IPR006638">
    <property type="entry name" value="Elp3/MiaA/NifB-like_rSAM"/>
</dbReference>
<proteinExistence type="inferred from homology"/>
<dbReference type="InterPro" id="IPR038135">
    <property type="entry name" value="Methylthiotransferase_N_sf"/>
</dbReference>
<evidence type="ECO:0000256" key="4">
    <source>
        <dbReference type="ARBA" id="ARBA00022485"/>
    </source>
</evidence>